<reference evidence="2 3" key="1">
    <citation type="submission" date="2016-11" db="EMBL/GenBank/DDBJ databases">
        <title>The macronuclear genome of Stentor coeruleus: a giant cell with tiny introns.</title>
        <authorList>
            <person name="Slabodnick M."/>
            <person name="Ruby J.G."/>
            <person name="Reiff S.B."/>
            <person name="Swart E.C."/>
            <person name="Gosai S."/>
            <person name="Prabakaran S."/>
            <person name="Witkowska E."/>
            <person name="Larue G.E."/>
            <person name="Fisher S."/>
            <person name="Freeman R.M."/>
            <person name="Gunawardena J."/>
            <person name="Chu W."/>
            <person name="Stover N.A."/>
            <person name="Gregory B.D."/>
            <person name="Nowacki M."/>
            <person name="Derisi J."/>
            <person name="Roy S.W."/>
            <person name="Marshall W.F."/>
            <person name="Sood P."/>
        </authorList>
    </citation>
    <scope>NUCLEOTIDE SEQUENCE [LARGE SCALE GENOMIC DNA]</scope>
    <source>
        <strain evidence="2">WM001</strain>
    </source>
</reference>
<dbReference type="SUPFAM" id="SSF48371">
    <property type="entry name" value="ARM repeat"/>
    <property type="match status" value="1"/>
</dbReference>
<dbReference type="EMBL" id="MPUH01000560">
    <property type="protein sequence ID" value="OMJ77718.1"/>
    <property type="molecule type" value="Genomic_DNA"/>
</dbReference>
<name>A0A1R2BLW0_9CILI</name>
<evidence type="ECO:0000259" key="1">
    <source>
        <dbReference type="PROSITE" id="PS51366"/>
    </source>
</evidence>
<accession>A0A1R2BLW0</accession>
<dbReference type="Proteomes" id="UP000187209">
    <property type="component" value="Unassembled WGS sequence"/>
</dbReference>
<evidence type="ECO:0000313" key="3">
    <source>
        <dbReference type="Proteomes" id="UP000187209"/>
    </source>
</evidence>
<dbReference type="Gene3D" id="1.25.40.180">
    <property type="match status" value="3"/>
</dbReference>
<keyword evidence="3" id="KW-1185">Reference proteome</keyword>
<dbReference type="AlphaFoldDB" id="A0A1R2BLW0"/>
<protein>
    <recommendedName>
        <fullName evidence="1">MI domain-containing protein</fullName>
    </recommendedName>
</protein>
<feature type="domain" description="MI" evidence="1">
    <location>
        <begin position="279"/>
        <end position="405"/>
    </location>
</feature>
<dbReference type="InterPro" id="IPR016024">
    <property type="entry name" value="ARM-type_fold"/>
</dbReference>
<dbReference type="OrthoDB" id="514777at2759"/>
<organism evidence="2 3">
    <name type="scientific">Stentor coeruleus</name>
    <dbReference type="NCBI Taxonomy" id="5963"/>
    <lineage>
        <taxon>Eukaryota</taxon>
        <taxon>Sar</taxon>
        <taxon>Alveolata</taxon>
        <taxon>Ciliophora</taxon>
        <taxon>Postciliodesmatophora</taxon>
        <taxon>Heterotrichea</taxon>
        <taxon>Heterotrichida</taxon>
        <taxon>Stentoridae</taxon>
        <taxon>Stentor</taxon>
    </lineage>
</organism>
<comment type="caution">
    <text evidence="2">The sequence shown here is derived from an EMBL/GenBank/DDBJ whole genome shotgun (WGS) entry which is preliminary data.</text>
</comment>
<proteinExistence type="predicted"/>
<sequence length="408" mass="46633">MNPVINNDANEEIKIKKKEDLLKANIDSSKIDLNAEIPDLDVKSRKIRLVLNKVTEDNFERLGLELVTGFQYNFKLLAELVRLIFDRAVVRNFAGLFSNTCTYFYAQLKQQNKEVSRAFKQAINQKCEVQLSQNSESLVPLSKFIGLLYKEKLVKCMVVFQFFEVSIKQTSSDYQLEAAFYLLKLLSPHLACSNLERLEKVFTDLSSLSTERLSKKIQFLILDLVENKATLTLPTPLRQKSSENTSSHTKKTGKIVSFGSVSEFQQVQCGNSKRILKQNVSEETKTILREAVGEHVIGKKNLEVIKEIFKINKNKERQLVNQTFKYALIHYDREQEFLKVCDLVVQVTEAIGKKEVIETGIMYTVEAIQDIKLDSPMASEHLTFIIDHLESTGVISDAKYLTKNLSDN</sequence>
<gene>
    <name evidence="2" type="ORF">SteCoe_22621</name>
</gene>
<dbReference type="PROSITE" id="PS51366">
    <property type="entry name" value="MI"/>
    <property type="match status" value="1"/>
</dbReference>
<dbReference type="InterPro" id="IPR003891">
    <property type="entry name" value="Initiation_fac_eIF4g_MI"/>
</dbReference>
<evidence type="ECO:0000313" key="2">
    <source>
        <dbReference type="EMBL" id="OMJ77718.1"/>
    </source>
</evidence>